<keyword evidence="2" id="KW-0813">Transport</keyword>
<evidence type="ECO:0000256" key="1">
    <source>
        <dbReference type="ARBA" id="ARBA00004651"/>
    </source>
</evidence>
<evidence type="ECO:0000256" key="5">
    <source>
        <dbReference type="ARBA" id="ARBA00022989"/>
    </source>
</evidence>
<feature type="transmembrane region" description="Helical" evidence="8">
    <location>
        <begin position="200"/>
        <end position="222"/>
    </location>
</feature>
<evidence type="ECO:0000256" key="2">
    <source>
        <dbReference type="ARBA" id="ARBA00022448"/>
    </source>
</evidence>
<feature type="domain" description="Major facilitator superfamily (MFS) profile" evidence="9">
    <location>
        <begin position="197"/>
        <end position="403"/>
    </location>
</feature>
<gene>
    <name evidence="10" type="ORF">GCM10023335_67540</name>
</gene>
<keyword evidence="5 8" id="KW-1133">Transmembrane helix</keyword>
<dbReference type="Pfam" id="PF05977">
    <property type="entry name" value="MFS_3"/>
    <property type="match status" value="1"/>
</dbReference>
<reference evidence="11" key="1">
    <citation type="journal article" date="2019" name="Int. J. Syst. Evol. Microbiol.">
        <title>The Global Catalogue of Microorganisms (GCM) 10K type strain sequencing project: providing services to taxonomists for standard genome sequencing and annotation.</title>
        <authorList>
            <consortium name="The Broad Institute Genomics Platform"/>
            <consortium name="The Broad Institute Genome Sequencing Center for Infectious Disease"/>
            <person name="Wu L."/>
            <person name="Ma J."/>
        </authorList>
    </citation>
    <scope>NUCLEOTIDE SEQUENCE [LARGE SCALE GENOMIC DNA]</scope>
    <source>
        <strain evidence="11">JCM 18409</strain>
    </source>
</reference>
<sequence>MRFVALPLLAAQLTSDPRQVAFVYVAEQLPLLLFGLLSGAIADRFDRRRILWVVDAARTVIVGALAVAVATHTLTILVLTGIGFLLGLGQTLYNGAWSGIVPSLVTSPELTRANARLQSASLVTDTLLGTPLGALLFGITAALPFAVDAVSFAAAAALALTLNGGLRPQPHAAPNPRRTLLGDTTQGMRWLWQQPLLRRLCLTSGISNLVGGGLIAILVLYARQILDLTSIGFAFLVASFAIGGVAGAMATPRLCARFGTSWVLRLSAAATAGTAVAAGATSSGLIAGVCIAAYGAANLTWNVTAVSVRQAMVPTHLLGRVGMAYQMVIGAGTTLGAALAGLEADSLGLRAPFYIGGALLLVASTISMRPDNTLTPRTKRASNVHPHRRRAGDAQATGPESGG</sequence>
<feature type="transmembrane region" description="Helical" evidence="8">
    <location>
        <begin position="286"/>
        <end position="305"/>
    </location>
</feature>
<comment type="subcellular location">
    <subcellularLocation>
        <location evidence="1">Cell membrane</location>
        <topology evidence="1">Multi-pass membrane protein</topology>
    </subcellularLocation>
</comment>
<dbReference type="Gene3D" id="1.20.1250.20">
    <property type="entry name" value="MFS general substrate transporter like domains"/>
    <property type="match status" value="1"/>
</dbReference>
<proteinExistence type="predicted"/>
<dbReference type="PANTHER" id="PTHR23513:SF6">
    <property type="entry name" value="MAJOR FACILITATOR SUPERFAMILY ASSOCIATED DOMAIN-CONTAINING PROTEIN"/>
    <property type="match status" value="1"/>
</dbReference>
<comment type="caution">
    <text evidence="10">The sequence shown here is derived from an EMBL/GenBank/DDBJ whole genome shotgun (WGS) entry which is preliminary data.</text>
</comment>
<organism evidence="10 11">
    <name type="scientific">Streptomyces siamensis</name>
    <dbReference type="NCBI Taxonomy" id="1274986"/>
    <lineage>
        <taxon>Bacteria</taxon>
        <taxon>Bacillati</taxon>
        <taxon>Actinomycetota</taxon>
        <taxon>Actinomycetes</taxon>
        <taxon>Kitasatosporales</taxon>
        <taxon>Streptomycetaceae</taxon>
        <taxon>Streptomyces</taxon>
    </lineage>
</organism>
<feature type="region of interest" description="Disordered" evidence="7">
    <location>
        <begin position="371"/>
        <end position="403"/>
    </location>
</feature>
<dbReference type="PANTHER" id="PTHR23513">
    <property type="entry name" value="INTEGRAL MEMBRANE EFFLUX PROTEIN-RELATED"/>
    <property type="match status" value="1"/>
</dbReference>
<evidence type="ECO:0000259" key="9">
    <source>
        <dbReference type="PROSITE" id="PS50850"/>
    </source>
</evidence>
<dbReference type="Proteomes" id="UP001501759">
    <property type="component" value="Unassembled WGS sequence"/>
</dbReference>
<keyword evidence="6 8" id="KW-0472">Membrane</keyword>
<dbReference type="SUPFAM" id="SSF103473">
    <property type="entry name" value="MFS general substrate transporter"/>
    <property type="match status" value="1"/>
</dbReference>
<dbReference type="CDD" id="cd06173">
    <property type="entry name" value="MFS_MefA_like"/>
    <property type="match status" value="1"/>
</dbReference>
<evidence type="ECO:0000256" key="3">
    <source>
        <dbReference type="ARBA" id="ARBA00022475"/>
    </source>
</evidence>
<dbReference type="EMBL" id="BAABKB010000031">
    <property type="protein sequence ID" value="GAA5029036.1"/>
    <property type="molecule type" value="Genomic_DNA"/>
</dbReference>
<feature type="transmembrane region" description="Helical" evidence="8">
    <location>
        <begin position="134"/>
        <end position="160"/>
    </location>
</feature>
<evidence type="ECO:0000313" key="10">
    <source>
        <dbReference type="EMBL" id="GAA5029036.1"/>
    </source>
</evidence>
<evidence type="ECO:0000256" key="7">
    <source>
        <dbReference type="SAM" id="MobiDB-lite"/>
    </source>
</evidence>
<keyword evidence="11" id="KW-1185">Reference proteome</keyword>
<feature type="compositionally biased region" description="Basic residues" evidence="7">
    <location>
        <begin position="377"/>
        <end position="390"/>
    </location>
</feature>
<dbReference type="InterPro" id="IPR020846">
    <property type="entry name" value="MFS_dom"/>
</dbReference>
<dbReference type="InterPro" id="IPR036259">
    <property type="entry name" value="MFS_trans_sf"/>
</dbReference>
<evidence type="ECO:0000313" key="11">
    <source>
        <dbReference type="Proteomes" id="UP001501759"/>
    </source>
</evidence>
<dbReference type="InterPro" id="IPR010290">
    <property type="entry name" value="TM_effector"/>
</dbReference>
<evidence type="ECO:0000256" key="4">
    <source>
        <dbReference type="ARBA" id="ARBA00022692"/>
    </source>
</evidence>
<feature type="transmembrane region" description="Helical" evidence="8">
    <location>
        <begin position="228"/>
        <end position="250"/>
    </location>
</feature>
<feature type="transmembrane region" description="Helical" evidence="8">
    <location>
        <begin position="317"/>
        <end position="339"/>
    </location>
</feature>
<accession>A0ABP9JFX7</accession>
<dbReference type="PROSITE" id="PS50850">
    <property type="entry name" value="MFS"/>
    <property type="match status" value="1"/>
</dbReference>
<feature type="transmembrane region" description="Helical" evidence="8">
    <location>
        <begin position="351"/>
        <end position="370"/>
    </location>
</feature>
<feature type="transmembrane region" description="Helical" evidence="8">
    <location>
        <begin position="62"/>
        <end position="88"/>
    </location>
</feature>
<keyword evidence="4 8" id="KW-0812">Transmembrane</keyword>
<keyword evidence="3" id="KW-1003">Cell membrane</keyword>
<evidence type="ECO:0000256" key="8">
    <source>
        <dbReference type="SAM" id="Phobius"/>
    </source>
</evidence>
<name>A0ABP9JFX7_9ACTN</name>
<feature type="transmembrane region" description="Helical" evidence="8">
    <location>
        <begin position="25"/>
        <end position="42"/>
    </location>
</feature>
<evidence type="ECO:0000256" key="6">
    <source>
        <dbReference type="ARBA" id="ARBA00023136"/>
    </source>
</evidence>
<protein>
    <submittedName>
        <fullName evidence="10">MFS transporter</fullName>
    </submittedName>
</protein>